<gene>
    <name evidence="1" type="primary">csb2</name>
    <name evidence="1" type="ORF">PZA18_17885</name>
</gene>
<organism evidence="1 2">
    <name type="scientific">Parachitinimonas caeni</name>
    <dbReference type="NCBI Taxonomy" id="3031301"/>
    <lineage>
        <taxon>Bacteria</taxon>
        <taxon>Pseudomonadati</taxon>
        <taxon>Pseudomonadota</taxon>
        <taxon>Betaproteobacteria</taxon>
        <taxon>Neisseriales</taxon>
        <taxon>Chitinibacteraceae</taxon>
        <taxon>Parachitinimonas</taxon>
    </lineage>
</organism>
<dbReference type="Pfam" id="PF09609">
    <property type="entry name" value="Cas_GSU0054"/>
    <property type="match status" value="1"/>
</dbReference>
<sequence length="460" mass="49317">MFVLQIAFPGGRYFAATSEGSPTPEWPPHPSRVFSALVAAAYRSGAGMSAQRRQALLWLEAQGAPGLQTPAQVSTADAPQTYVPPADWVKTKGAGAGVQLEHPVLRWRQAHYFPQVVLVGEPVIHLYWQTNPPPDLRQVLDDIAAGVTHVGTSHSMALVCVLDHVPPVAGSTHYHPDPAGPVQLRVCLPGRLAELDQLFERTAPRVRRPLPASEGWHSYRQRGQLAVAPSAFEMIALRYAGPRYELTQAQALARCLRKALMSQLGDAAPPALHGHCDLPHLCWLPLADVGHRHASGMILGIGLGLPVSLSGAERQQILAGLANLSQIVLPDGRIGQLQLDPPRNTPRALQAATWFAAARDWATVTPVILDRPPRRADAPAWQAAIAQSLQLAGLPTPEQIEVSTYSEFAGAPSALAFASKVPRFHARIRFAAAVQGPVLAGRGRHFGVGVFRPLAAAHGG</sequence>
<evidence type="ECO:0000313" key="1">
    <source>
        <dbReference type="EMBL" id="MDK2125919.1"/>
    </source>
</evidence>
<protein>
    <submittedName>
        <fullName evidence="1">Type I-U CRISPR-associated protein Csb2</fullName>
    </submittedName>
</protein>
<name>A0ABT7E1J4_9NEIS</name>
<dbReference type="Proteomes" id="UP001172778">
    <property type="component" value="Unassembled WGS sequence"/>
</dbReference>
<reference evidence="1" key="1">
    <citation type="submission" date="2023-03" db="EMBL/GenBank/DDBJ databases">
        <title>Chitinimonas shenzhenensis gen. nov., sp. nov., a novel member of family Burkholderiaceae isolated from activated sludge collected in Shen Zhen, China.</title>
        <authorList>
            <person name="Wang X."/>
        </authorList>
    </citation>
    <scope>NUCLEOTIDE SEQUENCE</scope>
    <source>
        <strain evidence="1">DQS-5</strain>
    </source>
</reference>
<dbReference type="InterPro" id="IPR019089">
    <property type="entry name" value="Cas_GSU0054"/>
</dbReference>
<accession>A0ABT7E1J4</accession>
<dbReference type="EMBL" id="JARRAF010000027">
    <property type="protein sequence ID" value="MDK2125919.1"/>
    <property type="molecule type" value="Genomic_DNA"/>
</dbReference>
<comment type="caution">
    <text evidence="1">The sequence shown here is derived from an EMBL/GenBank/DDBJ whole genome shotgun (WGS) entry which is preliminary data.</text>
</comment>
<keyword evidence="2" id="KW-1185">Reference proteome</keyword>
<dbReference type="NCBIfam" id="TIGR02165">
    <property type="entry name" value="cas5_6_GSU0054"/>
    <property type="match status" value="1"/>
</dbReference>
<proteinExistence type="predicted"/>
<evidence type="ECO:0000313" key="2">
    <source>
        <dbReference type="Proteomes" id="UP001172778"/>
    </source>
</evidence>
<dbReference type="RefSeq" id="WP_284102234.1">
    <property type="nucleotide sequence ID" value="NZ_JARRAF010000027.1"/>
</dbReference>